<reference evidence="5" key="2">
    <citation type="submission" date="2021-04" db="EMBL/GenBank/DDBJ databases">
        <authorList>
            <person name="Gilroy R."/>
        </authorList>
    </citation>
    <scope>NUCLEOTIDE SEQUENCE</scope>
    <source>
        <strain evidence="5">ChiHejej3B27-3195</strain>
    </source>
</reference>
<sequence>MVLMVPEPPVDPVDASVFRRTLGGAESNVAITLSRLGAQASWHSALGDDAFGHYIADHVRQQGVQCHVRHDSDRVTALYLKEIRESGTTVRYYRKESAASQLTSEDADALLRTTPRVVHTTGITPWLSETNHATIQQLWKRCGASSVKSFDVNFRPALHTADAAPALQALANSSDIVFCGDDEAAHLWGTSTAQDVRQVLNGPQLLIVKHGAHGASVFTPAGAHFEPARTVEVVEVVGAGDALASGFLFGHLQGLEPQHSLALGTELAARAVQITGDLPDVEPLPSIGQD</sequence>
<keyword evidence="2" id="KW-0808">Transferase</keyword>
<keyword evidence="3 5" id="KW-0418">Kinase</keyword>
<dbReference type="InterPro" id="IPR029056">
    <property type="entry name" value="Ribokinase-like"/>
</dbReference>
<dbReference type="SUPFAM" id="SSF53613">
    <property type="entry name" value="Ribokinase-like"/>
    <property type="match status" value="1"/>
</dbReference>
<gene>
    <name evidence="5" type="ORF">H9871_07750</name>
</gene>
<dbReference type="PANTHER" id="PTHR43085:SF57">
    <property type="entry name" value="CARBOHYDRATE KINASE PFKB DOMAIN-CONTAINING PROTEIN"/>
    <property type="match status" value="1"/>
</dbReference>
<dbReference type="EMBL" id="DXGD01000287">
    <property type="protein sequence ID" value="HIX00025.1"/>
    <property type="molecule type" value="Genomic_DNA"/>
</dbReference>
<feature type="domain" description="Carbohydrate kinase PfkB" evidence="4">
    <location>
        <begin position="11"/>
        <end position="277"/>
    </location>
</feature>
<evidence type="ECO:0000256" key="1">
    <source>
        <dbReference type="ARBA" id="ARBA00010688"/>
    </source>
</evidence>
<name>A0A9D2A8G5_9MICC</name>
<dbReference type="Gene3D" id="3.40.1190.20">
    <property type="match status" value="1"/>
</dbReference>
<comment type="caution">
    <text evidence="5">The sequence shown here is derived from an EMBL/GenBank/DDBJ whole genome shotgun (WGS) entry which is preliminary data.</text>
</comment>
<evidence type="ECO:0000256" key="3">
    <source>
        <dbReference type="ARBA" id="ARBA00022777"/>
    </source>
</evidence>
<dbReference type="InterPro" id="IPR011611">
    <property type="entry name" value="PfkB_dom"/>
</dbReference>
<reference evidence="5" key="1">
    <citation type="journal article" date="2021" name="PeerJ">
        <title>Extensive microbial diversity within the chicken gut microbiome revealed by metagenomics and culture.</title>
        <authorList>
            <person name="Gilroy R."/>
            <person name="Ravi A."/>
            <person name="Getino M."/>
            <person name="Pursley I."/>
            <person name="Horton D.L."/>
            <person name="Alikhan N.F."/>
            <person name="Baker D."/>
            <person name="Gharbi K."/>
            <person name="Hall N."/>
            <person name="Watson M."/>
            <person name="Adriaenssens E.M."/>
            <person name="Foster-Nyarko E."/>
            <person name="Jarju S."/>
            <person name="Secka A."/>
            <person name="Antonio M."/>
            <person name="Oren A."/>
            <person name="Chaudhuri R.R."/>
            <person name="La Ragione R."/>
            <person name="Hildebrand F."/>
            <person name="Pallen M.J."/>
        </authorList>
    </citation>
    <scope>NUCLEOTIDE SEQUENCE</scope>
    <source>
        <strain evidence="5">ChiHejej3B27-3195</strain>
    </source>
</reference>
<dbReference type="AlphaFoldDB" id="A0A9D2A8G5"/>
<dbReference type="CDD" id="cd01166">
    <property type="entry name" value="KdgK"/>
    <property type="match status" value="1"/>
</dbReference>
<dbReference type="InterPro" id="IPR050306">
    <property type="entry name" value="PfkB_Carbo_kinase"/>
</dbReference>
<dbReference type="GO" id="GO:0016301">
    <property type="term" value="F:kinase activity"/>
    <property type="evidence" value="ECO:0007669"/>
    <property type="project" value="UniProtKB-KW"/>
</dbReference>
<evidence type="ECO:0000259" key="4">
    <source>
        <dbReference type="Pfam" id="PF00294"/>
    </source>
</evidence>
<comment type="similarity">
    <text evidence="1">Belongs to the carbohydrate kinase PfkB family.</text>
</comment>
<evidence type="ECO:0000313" key="6">
    <source>
        <dbReference type="Proteomes" id="UP000824151"/>
    </source>
</evidence>
<dbReference type="Pfam" id="PF00294">
    <property type="entry name" value="PfkB"/>
    <property type="match status" value="1"/>
</dbReference>
<evidence type="ECO:0000256" key="2">
    <source>
        <dbReference type="ARBA" id="ARBA00022679"/>
    </source>
</evidence>
<organism evidence="5 6">
    <name type="scientific">Candidatus Nesterenkonia stercoripullorum</name>
    <dbReference type="NCBI Taxonomy" id="2838701"/>
    <lineage>
        <taxon>Bacteria</taxon>
        <taxon>Bacillati</taxon>
        <taxon>Actinomycetota</taxon>
        <taxon>Actinomycetes</taxon>
        <taxon>Micrococcales</taxon>
        <taxon>Micrococcaceae</taxon>
        <taxon>Nesterenkonia</taxon>
    </lineage>
</organism>
<dbReference type="PANTHER" id="PTHR43085">
    <property type="entry name" value="HEXOKINASE FAMILY MEMBER"/>
    <property type="match status" value="1"/>
</dbReference>
<dbReference type="Proteomes" id="UP000824151">
    <property type="component" value="Unassembled WGS sequence"/>
</dbReference>
<proteinExistence type="inferred from homology"/>
<protein>
    <submittedName>
        <fullName evidence="5">Sugar kinase</fullName>
    </submittedName>
</protein>
<accession>A0A9D2A8G5</accession>
<evidence type="ECO:0000313" key="5">
    <source>
        <dbReference type="EMBL" id="HIX00025.1"/>
    </source>
</evidence>